<dbReference type="GO" id="GO:0016740">
    <property type="term" value="F:transferase activity"/>
    <property type="evidence" value="ECO:0007669"/>
    <property type="project" value="UniProtKB-KW"/>
</dbReference>
<evidence type="ECO:0000313" key="9">
    <source>
        <dbReference type="Proteomes" id="UP000063991"/>
    </source>
</evidence>
<evidence type="ECO:0000256" key="5">
    <source>
        <dbReference type="ARBA" id="ARBA00022764"/>
    </source>
</evidence>
<sequence length="337" mass="38679">MIIQKLSNNSKESNNIVYEGKDGFLFLAGGAHTPFAYSFGRKAISPESLSAFVNNIKWRTSYTSKRNIPYLHLIAPDKQSVLEDKITLNSGYKEHNGDKVLSVLQPDFSDCVIYPAQLLRATKKSFYKTDTHCTPYGSIAMCEYILLQILNDEEFESSKKKLNHLRESLTFQNEFLGDLGTKLKNTDKELRYALENERSIKFFTNDDKTGNTGICDIYINLAPTPIINKRLLIFGDSFGRDIAHILSRLFQEVLFCRTEFFHPEVIELFRPDFIISQNVERYLASIKSDRARTPFLLQKNNIEVKNSPLFPLALKAVMSYGLKQYDDYMKNLAEKEG</sequence>
<dbReference type="GO" id="GO:0042597">
    <property type="term" value="C:periplasmic space"/>
    <property type="evidence" value="ECO:0007669"/>
    <property type="project" value="UniProtKB-SubCell"/>
</dbReference>
<protein>
    <recommendedName>
        <fullName evidence="7">AlgX/AlgJ SGNH hydrolase-like domain-containing protein</fullName>
    </recommendedName>
</protein>
<dbReference type="UniPathway" id="UPA00286"/>
<name>A0A126Q3D9_ALTMA</name>
<dbReference type="InterPro" id="IPR031811">
    <property type="entry name" value="ALGX/ALGJ_SGNH-like"/>
</dbReference>
<dbReference type="Pfam" id="PF16822">
    <property type="entry name" value="ALGX"/>
    <property type="match status" value="1"/>
</dbReference>
<proteinExistence type="predicted"/>
<evidence type="ECO:0000256" key="2">
    <source>
        <dbReference type="ARBA" id="ARBA00005182"/>
    </source>
</evidence>
<evidence type="ECO:0000256" key="1">
    <source>
        <dbReference type="ARBA" id="ARBA00004418"/>
    </source>
</evidence>
<comment type="subcellular location">
    <subcellularLocation>
        <location evidence="1">Periplasm</location>
    </subcellularLocation>
</comment>
<accession>A0A126Q3D9</accession>
<keyword evidence="3" id="KW-0808">Transferase</keyword>
<gene>
    <name evidence="8" type="ORF">AVL55_17345</name>
</gene>
<evidence type="ECO:0000256" key="4">
    <source>
        <dbReference type="ARBA" id="ARBA00022729"/>
    </source>
</evidence>
<dbReference type="RefSeq" id="WP_061095947.1">
    <property type="nucleotide sequence ID" value="NZ_CP014323.1"/>
</dbReference>
<comment type="pathway">
    <text evidence="2">Glycan biosynthesis; alginate biosynthesis.</text>
</comment>
<keyword evidence="5" id="KW-0574">Periplasm</keyword>
<dbReference type="Proteomes" id="UP000063991">
    <property type="component" value="Chromosome"/>
</dbReference>
<organism evidence="8 9">
    <name type="scientific">Alteromonas macleodii</name>
    <name type="common">Pseudoalteromonas macleodii</name>
    <dbReference type="NCBI Taxonomy" id="28108"/>
    <lineage>
        <taxon>Bacteria</taxon>
        <taxon>Pseudomonadati</taxon>
        <taxon>Pseudomonadota</taxon>
        <taxon>Gammaproteobacteria</taxon>
        <taxon>Alteromonadales</taxon>
        <taxon>Alteromonadaceae</taxon>
        <taxon>Alteromonas/Salinimonas group</taxon>
        <taxon>Alteromonas</taxon>
    </lineage>
</organism>
<dbReference type="OrthoDB" id="4169204at2"/>
<keyword evidence="6" id="KW-0016">Alginate biosynthesis</keyword>
<evidence type="ECO:0000256" key="3">
    <source>
        <dbReference type="ARBA" id="ARBA00022679"/>
    </source>
</evidence>
<feature type="domain" description="AlgX/AlgJ SGNH hydrolase-like" evidence="7">
    <location>
        <begin position="17"/>
        <end position="197"/>
    </location>
</feature>
<dbReference type="AlphaFoldDB" id="A0A126Q3D9"/>
<evidence type="ECO:0000256" key="6">
    <source>
        <dbReference type="ARBA" id="ARBA00022841"/>
    </source>
</evidence>
<dbReference type="EMBL" id="CP014323">
    <property type="protein sequence ID" value="AMJ99763.1"/>
    <property type="molecule type" value="Genomic_DNA"/>
</dbReference>
<dbReference type="GO" id="GO:0042121">
    <property type="term" value="P:alginic acid biosynthetic process"/>
    <property type="evidence" value="ECO:0007669"/>
    <property type="project" value="UniProtKB-UniPathway"/>
</dbReference>
<evidence type="ECO:0000313" key="8">
    <source>
        <dbReference type="EMBL" id="AMJ99763.1"/>
    </source>
</evidence>
<evidence type="ECO:0000259" key="7">
    <source>
        <dbReference type="Pfam" id="PF16822"/>
    </source>
</evidence>
<reference evidence="8 9" key="1">
    <citation type="submission" date="2015-12" db="EMBL/GenBank/DDBJ databases">
        <authorList>
            <person name="Shamseldin A."/>
            <person name="Moawad H."/>
            <person name="Abd El-Rahim W.M."/>
            <person name="Sadowsky M.J."/>
        </authorList>
    </citation>
    <scope>NUCLEOTIDE SEQUENCE [LARGE SCALE GENOMIC DNA]</scope>
    <source>
        <strain evidence="8 9">D7</strain>
    </source>
</reference>
<keyword evidence="4" id="KW-0732">Signal</keyword>